<protein>
    <recommendedName>
        <fullName evidence="6">CTP synthetase</fullName>
    </recommendedName>
</protein>
<evidence type="ECO:0008006" key="6">
    <source>
        <dbReference type="Google" id="ProtNLM"/>
    </source>
</evidence>
<evidence type="ECO:0000313" key="5">
    <source>
        <dbReference type="Proteomes" id="UP001163632"/>
    </source>
</evidence>
<dbReference type="KEGG" id="mboi:DQF64_04905"/>
<keyword evidence="1" id="KW-0812">Transmembrane</keyword>
<organism evidence="3 4">
    <name type="scientific">Moraxella bovis</name>
    <dbReference type="NCBI Taxonomy" id="476"/>
    <lineage>
        <taxon>Bacteria</taxon>
        <taxon>Pseudomonadati</taxon>
        <taxon>Pseudomonadota</taxon>
        <taxon>Gammaproteobacteria</taxon>
        <taxon>Moraxellales</taxon>
        <taxon>Moraxellaceae</taxon>
        <taxon>Moraxella</taxon>
    </lineage>
</organism>
<dbReference type="Proteomes" id="UP001163283">
    <property type="component" value="Chromosome"/>
</dbReference>
<evidence type="ECO:0000256" key="1">
    <source>
        <dbReference type="SAM" id="Phobius"/>
    </source>
</evidence>
<keyword evidence="5" id="KW-1185">Reference proteome</keyword>
<reference evidence="3 4" key="1">
    <citation type="journal article" date="2022" name="BMC Microbiol.">
        <title>Whole genome sequencing of Moraxella bovis strains from North America reveals two genotypes with different genetic determinants.</title>
        <authorList>
            <person name="Wynn E.L."/>
            <person name="Hille M.M."/>
            <person name="Loy J.D."/>
            <person name="Schuller G."/>
            <person name="Kuhn K.L."/>
            <person name="Dickey A.M."/>
            <person name="Bono J.L."/>
            <person name="Clawson M.L."/>
        </authorList>
    </citation>
    <scope>NUCLEOTIDE SEQUENCE [LARGE SCALE GENOMIC DNA]</scope>
    <source>
        <strain evidence="2">SAM102599</strain>
        <strain evidence="3 4">SAM57978</strain>
    </source>
</reference>
<dbReference type="RefSeq" id="WP_078274313.1">
    <property type="nucleotide sequence ID" value="NZ_CP030241.1"/>
</dbReference>
<dbReference type="AlphaFoldDB" id="A0AAQ2Q551"/>
<dbReference type="Proteomes" id="UP001163632">
    <property type="component" value="Chromosome"/>
</dbReference>
<feature type="transmembrane region" description="Helical" evidence="1">
    <location>
        <begin position="5"/>
        <end position="27"/>
    </location>
</feature>
<sequence>MNIPLFSAIFSIASTVLIGVLMIMVFVNDMTNMQTVLGVVVAGLVVSIPIALVVTKRISAMTNSASPTPNQQKTQ</sequence>
<dbReference type="EMBL" id="CP087781">
    <property type="protein sequence ID" value="UZA52528.1"/>
    <property type="molecule type" value="Genomic_DNA"/>
</dbReference>
<dbReference type="GeneID" id="77189106"/>
<gene>
    <name evidence="2" type="ORF">LP092_04770</name>
    <name evidence="3" type="ORF">LP129_05165</name>
</gene>
<evidence type="ECO:0000313" key="3">
    <source>
        <dbReference type="EMBL" id="UZA52528.1"/>
    </source>
</evidence>
<feature type="transmembrane region" description="Helical" evidence="1">
    <location>
        <begin position="33"/>
        <end position="54"/>
    </location>
</feature>
<name>A0AAQ2Q551_MORBO</name>
<dbReference type="EMBL" id="CP087830">
    <property type="protein sequence ID" value="UZA04058.1"/>
    <property type="molecule type" value="Genomic_DNA"/>
</dbReference>
<keyword evidence="1" id="KW-0472">Membrane</keyword>
<keyword evidence="1" id="KW-1133">Transmembrane helix</keyword>
<proteinExistence type="predicted"/>
<accession>A0AAQ2Q551</accession>
<evidence type="ECO:0000313" key="4">
    <source>
        <dbReference type="Proteomes" id="UP001163283"/>
    </source>
</evidence>
<evidence type="ECO:0000313" key="2">
    <source>
        <dbReference type="EMBL" id="UZA04058.1"/>
    </source>
</evidence>